<dbReference type="Pfam" id="PF08021">
    <property type="entry name" value="FAD_binding_9"/>
    <property type="match status" value="1"/>
</dbReference>
<dbReference type="Gene3D" id="3.40.50.80">
    <property type="entry name" value="Nucleotide-binding domain of ferredoxin-NADP reductase (FNR) module"/>
    <property type="match status" value="1"/>
</dbReference>
<dbReference type="InterPro" id="IPR013113">
    <property type="entry name" value="SIP_FAD-bd"/>
</dbReference>
<dbReference type="Gene3D" id="2.40.30.10">
    <property type="entry name" value="Translation factors"/>
    <property type="match status" value="1"/>
</dbReference>
<dbReference type="OrthoDB" id="3291337at2"/>
<sequence>MPKLPRLQPADPRLFRAQVVASRRLTPSMQRVTVSSAELAEFDYLGFDHWFRLFLQLPHHDELFLPAVEGRKWWQNYLDIPEERRPHCANYTVAAFRPAAEADDAADRADGERIPAELDIDFVLHRSAAGELEGGAAIWADAAQPGDNMAFLDQGALYDQPDDTTEVLIVADETGLPGTAGILASLPVDATGLVLQEVATRGDVRELPGPVGVERRWIVRDESADPRATPGQAALAELLRVEGLADTAYAYLVGESDLATSGRRHVRRLGLDKERIFFSGYWRQERRRQLQTA</sequence>
<dbReference type="PANTHER" id="PTHR30157:SF0">
    <property type="entry name" value="NADPH-DEPENDENT FERRIC-CHELATE REDUCTASE"/>
    <property type="match status" value="1"/>
</dbReference>
<name>A0A506Y3J6_9MICO</name>
<accession>A0A506Y3J6</accession>
<dbReference type="RefSeq" id="WP_141164037.1">
    <property type="nucleotide sequence ID" value="NZ_VHQG01000003.1"/>
</dbReference>
<feature type="domain" description="Siderophore-interacting FAD-binding" evidence="2">
    <location>
        <begin position="18"/>
        <end position="153"/>
    </location>
</feature>
<reference evidence="3 4" key="1">
    <citation type="submission" date="2019-06" db="EMBL/GenBank/DDBJ databases">
        <authorList>
            <person name="Li F."/>
        </authorList>
    </citation>
    <scope>NUCLEOTIDE SEQUENCE [LARGE SCALE GENOMIC DNA]</scope>
    <source>
        <strain evidence="3 4">10F1D-1</strain>
    </source>
</reference>
<dbReference type="PANTHER" id="PTHR30157">
    <property type="entry name" value="FERRIC REDUCTASE, NADPH-DEPENDENT"/>
    <property type="match status" value="1"/>
</dbReference>
<dbReference type="AlphaFoldDB" id="A0A506Y3J6"/>
<dbReference type="Pfam" id="PF04954">
    <property type="entry name" value="SIP"/>
    <property type="match status" value="1"/>
</dbReference>
<evidence type="ECO:0000259" key="1">
    <source>
        <dbReference type="Pfam" id="PF04954"/>
    </source>
</evidence>
<dbReference type="InterPro" id="IPR039374">
    <property type="entry name" value="SIP_fam"/>
</dbReference>
<dbReference type="Proteomes" id="UP000316252">
    <property type="component" value="Unassembled WGS sequence"/>
</dbReference>
<evidence type="ECO:0000313" key="3">
    <source>
        <dbReference type="EMBL" id="TPW75009.1"/>
    </source>
</evidence>
<dbReference type="EMBL" id="VHQG01000003">
    <property type="protein sequence ID" value="TPW75009.1"/>
    <property type="molecule type" value="Genomic_DNA"/>
</dbReference>
<comment type="caution">
    <text evidence="3">The sequence shown here is derived from an EMBL/GenBank/DDBJ whole genome shotgun (WGS) entry which is preliminary data.</text>
</comment>
<dbReference type="CDD" id="cd06193">
    <property type="entry name" value="siderophore_interacting"/>
    <property type="match status" value="1"/>
</dbReference>
<dbReference type="InterPro" id="IPR007037">
    <property type="entry name" value="SIP_rossman_dom"/>
</dbReference>
<protein>
    <submittedName>
        <fullName evidence="3">Siderophore-interacting protein</fullName>
    </submittedName>
</protein>
<evidence type="ECO:0000313" key="4">
    <source>
        <dbReference type="Proteomes" id="UP000316252"/>
    </source>
</evidence>
<dbReference type="InterPro" id="IPR039261">
    <property type="entry name" value="FNR_nucleotide-bd"/>
</dbReference>
<feature type="domain" description="SIP-like Rossmann fold" evidence="1">
    <location>
        <begin position="166"/>
        <end position="284"/>
    </location>
</feature>
<keyword evidence="4" id="KW-1185">Reference proteome</keyword>
<gene>
    <name evidence="3" type="ORF">FJ657_12360</name>
</gene>
<evidence type="ECO:0000259" key="2">
    <source>
        <dbReference type="Pfam" id="PF08021"/>
    </source>
</evidence>
<organism evidence="3 4">
    <name type="scientific">Schumannella soli</name>
    <dbReference type="NCBI Taxonomy" id="2590779"/>
    <lineage>
        <taxon>Bacteria</taxon>
        <taxon>Bacillati</taxon>
        <taxon>Actinomycetota</taxon>
        <taxon>Actinomycetes</taxon>
        <taxon>Micrococcales</taxon>
        <taxon>Microbacteriaceae</taxon>
        <taxon>Schumannella</taxon>
    </lineage>
</organism>
<proteinExistence type="predicted"/>